<evidence type="ECO:0000259" key="1">
    <source>
        <dbReference type="Pfam" id="PF20650"/>
    </source>
</evidence>
<dbReference type="Pfam" id="PF20650">
    <property type="entry name" value="DUF6810"/>
    <property type="match status" value="1"/>
</dbReference>
<gene>
    <name evidence="2" type="ORF">METZ01_LOCUS53868</name>
</gene>
<protein>
    <recommendedName>
        <fullName evidence="1">DUF6810 domain-containing protein</fullName>
    </recommendedName>
</protein>
<accession>A0A381SBY7</accession>
<organism evidence="2">
    <name type="scientific">marine metagenome</name>
    <dbReference type="NCBI Taxonomy" id="408172"/>
    <lineage>
        <taxon>unclassified sequences</taxon>
        <taxon>metagenomes</taxon>
        <taxon>ecological metagenomes</taxon>
    </lineage>
</organism>
<sequence length="202" mass="22210">MVNRNLSDLIERMRKDGLRWMFVSTLSIMALTLAACNSELTSEVHIDTVQGSSSFGSIVTNSESVLTFADFEAAGIKHGKDYKVDSLPSAVSATLGFHDRKDVEIRFYPNHEIAIEQGVPIALEIVGPNVELKRESVTWSWPIADERACAARVPGGGRDCTNSPKYGDFVVYGNVIMFCEASTAYEAQTRCQAIIKALNRTN</sequence>
<reference evidence="2" key="1">
    <citation type="submission" date="2018-05" db="EMBL/GenBank/DDBJ databases">
        <authorList>
            <person name="Lanie J.A."/>
            <person name="Ng W.-L."/>
            <person name="Kazmierczak K.M."/>
            <person name="Andrzejewski T.M."/>
            <person name="Davidsen T.M."/>
            <person name="Wayne K.J."/>
            <person name="Tettelin H."/>
            <person name="Glass J.I."/>
            <person name="Rusch D."/>
            <person name="Podicherti R."/>
            <person name="Tsui H.-C.T."/>
            <person name="Winkler M.E."/>
        </authorList>
    </citation>
    <scope>NUCLEOTIDE SEQUENCE</scope>
</reference>
<dbReference type="AlphaFoldDB" id="A0A381SBY7"/>
<dbReference type="InterPro" id="IPR049216">
    <property type="entry name" value="DUF6810"/>
</dbReference>
<feature type="domain" description="DUF6810" evidence="1">
    <location>
        <begin position="67"/>
        <end position="199"/>
    </location>
</feature>
<evidence type="ECO:0000313" key="2">
    <source>
        <dbReference type="EMBL" id="SVA01014.1"/>
    </source>
</evidence>
<proteinExistence type="predicted"/>
<dbReference type="EMBL" id="UINC01002860">
    <property type="protein sequence ID" value="SVA01014.1"/>
    <property type="molecule type" value="Genomic_DNA"/>
</dbReference>
<name>A0A381SBY7_9ZZZZ</name>